<name>A0A8T0PCR4_PANVG</name>
<comment type="caution">
    <text evidence="3">The sequence shown here is derived from an EMBL/GenBank/DDBJ whole genome shotgun (WGS) entry which is preliminary data.</text>
</comment>
<dbReference type="Pfam" id="PF25019">
    <property type="entry name" value="LRR_R13L1-DRL21"/>
    <property type="match status" value="1"/>
</dbReference>
<organism evidence="3 4">
    <name type="scientific">Panicum virgatum</name>
    <name type="common">Blackwell switchgrass</name>
    <dbReference type="NCBI Taxonomy" id="38727"/>
    <lineage>
        <taxon>Eukaryota</taxon>
        <taxon>Viridiplantae</taxon>
        <taxon>Streptophyta</taxon>
        <taxon>Embryophyta</taxon>
        <taxon>Tracheophyta</taxon>
        <taxon>Spermatophyta</taxon>
        <taxon>Magnoliopsida</taxon>
        <taxon>Liliopsida</taxon>
        <taxon>Poales</taxon>
        <taxon>Poaceae</taxon>
        <taxon>PACMAD clade</taxon>
        <taxon>Panicoideae</taxon>
        <taxon>Panicodae</taxon>
        <taxon>Paniceae</taxon>
        <taxon>Panicinae</taxon>
        <taxon>Panicum</taxon>
        <taxon>Panicum sect. Hiantes</taxon>
    </lineage>
</organism>
<dbReference type="Proteomes" id="UP000823388">
    <property type="component" value="Chromosome 8N"/>
</dbReference>
<protein>
    <submittedName>
        <fullName evidence="3">Uncharacterized protein</fullName>
    </submittedName>
</protein>
<gene>
    <name evidence="3" type="ORF">PVAP13_8NG343700</name>
</gene>
<dbReference type="Pfam" id="PF23559">
    <property type="entry name" value="WHD_DRP"/>
    <property type="match status" value="1"/>
</dbReference>
<dbReference type="AlphaFoldDB" id="A0A8T0PCR4"/>
<keyword evidence="4" id="KW-1185">Reference proteome</keyword>
<dbReference type="PANTHER" id="PTHR47186">
    <property type="entry name" value="LEUCINE-RICH REPEAT-CONTAINING PROTEIN 57"/>
    <property type="match status" value="1"/>
</dbReference>
<evidence type="ECO:0000259" key="1">
    <source>
        <dbReference type="Pfam" id="PF23559"/>
    </source>
</evidence>
<dbReference type="InterPro" id="IPR032675">
    <property type="entry name" value="LRR_dom_sf"/>
</dbReference>
<evidence type="ECO:0000313" key="4">
    <source>
        <dbReference type="Proteomes" id="UP000823388"/>
    </source>
</evidence>
<dbReference type="InterPro" id="IPR056789">
    <property type="entry name" value="LRR_R13L1-DRL21"/>
</dbReference>
<feature type="domain" description="R13L1/DRL21-like LRR repeat region" evidence="2">
    <location>
        <begin position="224"/>
        <end position="357"/>
    </location>
</feature>
<proteinExistence type="predicted"/>
<evidence type="ECO:0000313" key="3">
    <source>
        <dbReference type="EMBL" id="KAG2558748.1"/>
    </source>
</evidence>
<sequence>MEDMGTDYFNEMVSVSFFQLVSNRYYGPCYILHDLLHDLAESLSREDCFRLEDDDVTEIPCTVRQLSVRVESMEKHKQIICKLHHLRTVICTHPLMDEAHILFDQILQNCEKLRVLYLSFYNSNKLPESVGKLKHLRYLNLIKTSVSELPRSVCTLYHLQLLQLNCGVKSLPDKLCNLSKLRHLEGYYDDTTLEGPLPQITNMGKLTSLQHIIEVSVQKKGYELRQLRDLNELGGSLRIRNIENVTTRDEASESKLDQKSRLKRLQLVWSCENDMDAEDSSHLDILEGLKPPCQLNGLEINGYKSLSYPRWLQDGSYFENLESFRLADCSVLEGLPPELLWHCSELDLTGLPKLKTLSCLPACLTSLSIVRCPLLMFITKNELEQPDLRENIMTEHLSSKLAWMWELYSGPDLRSTLSEEHSSLKQLATMMDDDISNHLQIIEGPLNDISNHLQMMIYQVIEAWLCCHEQRIRLTYSRNVELPLVLPSGLCKLELSSCVVTDGALAICLGGLTSLRKLSLDNIMTLTALPSEEVFQHLTKLDSLSIIDCWCLRSLGGLRVATSLSDLRLSCCPSLELARGAEFLPSTLGRIYIYKCMLAADTFINGLPHLKDLFIHKCRSSASLSIGHLTSLESLSLQEVPDLCFLKGSSSLELESLTLSDVPKLSAVSQFRVKEKLTISSSVLLNQMVKVEGFTVPPFLSLRFCKEPSVSFEESADFSSVKILQLWFCEMKSLPRNMECFSSLEWLGFDSCPNISSLPDLPSSLQRITIWFCKFLKESYREPDGESWPKIAHICRRKDI</sequence>
<reference evidence="3" key="1">
    <citation type="submission" date="2020-05" db="EMBL/GenBank/DDBJ databases">
        <title>WGS assembly of Panicum virgatum.</title>
        <authorList>
            <person name="Lovell J.T."/>
            <person name="Jenkins J."/>
            <person name="Shu S."/>
            <person name="Juenger T.E."/>
            <person name="Schmutz J."/>
        </authorList>
    </citation>
    <scope>NUCLEOTIDE SEQUENCE</scope>
    <source>
        <strain evidence="3">AP13</strain>
    </source>
</reference>
<dbReference type="PANTHER" id="PTHR47186:SF3">
    <property type="entry name" value="OS09G0267800 PROTEIN"/>
    <property type="match status" value="1"/>
</dbReference>
<dbReference type="EMBL" id="CM029052">
    <property type="protein sequence ID" value="KAG2558748.1"/>
    <property type="molecule type" value="Genomic_DNA"/>
</dbReference>
<evidence type="ECO:0000259" key="2">
    <source>
        <dbReference type="Pfam" id="PF25019"/>
    </source>
</evidence>
<dbReference type="InterPro" id="IPR058922">
    <property type="entry name" value="WHD_DRP"/>
</dbReference>
<dbReference type="Gene3D" id="3.80.10.10">
    <property type="entry name" value="Ribonuclease Inhibitor"/>
    <property type="match status" value="3"/>
</dbReference>
<accession>A0A8T0PCR4</accession>
<dbReference type="SUPFAM" id="SSF52058">
    <property type="entry name" value="L domain-like"/>
    <property type="match status" value="2"/>
</dbReference>
<feature type="domain" description="Disease resistance protein winged helix" evidence="1">
    <location>
        <begin position="1"/>
        <end position="40"/>
    </location>
</feature>